<dbReference type="Pfam" id="PF01661">
    <property type="entry name" value="Macro"/>
    <property type="match status" value="1"/>
</dbReference>
<dbReference type="GO" id="GO:0003676">
    <property type="term" value="F:nucleic acid binding"/>
    <property type="evidence" value="ECO:0007669"/>
    <property type="project" value="InterPro"/>
</dbReference>
<comment type="subcellular location">
    <subcellularLocation>
        <location evidence="1">Nucleus</location>
    </subcellularLocation>
</comment>
<name>B3S3L5_TRIAD</name>
<dbReference type="InterPro" id="IPR052056">
    <property type="entry name" value="Mono-ARTD/PARP"/>
</dbReference>
<dbReference type="GeneID" id="6755899"/>
<dbReference type="InterPro" id="IPR043472">
    <property type="entry name" value="Macro_dom-like"/>
</dbReference>
<dbReference type="InParanoid" id="B3S3L5"/>
<dbReference type="GO" id="GO:0010629">
    <property type="term" value="P:negative regulation of gene expression"/>
    <property type="evidence" value="ECO:0000318"/>
    <property type="project" value="GO_Central"/>
</dbReference>
<dbReference type="RefSeq" id="XP_002114686.1">
    <property type="nucleotide sequence ID" value="XM_002114650.1"/>
</dbReference>
<evidence type="ECO:0000313" key="10">
    <source>
        <dbReference type="EMBL" id="EDV22820.1"/>
    </source>
</evidence>
<dbReference type="EC" id="2.4.2.-" evidence="6"/>
<dbReference type="KEGG" id="tad:TRIADDRAFT_58766"/>
<keyword evidence="11" id="KW-1185">Reference proteome</keyword>
<dbReference type="CTD" id="6755899"/>
<dbReference type="PANTHER" id="PTHR14453:SF67">
    <property type="entry name" value="POLY [ADP-RIBOSE] POLYMERASE"/>
    <property type="match status" value="1"/>
</dbReference>
<protein>
    <recommendedName>
        <fullName evidence="6">Poly [ADP-ribose] polymerase</fullName>
        <shortName evidence="6">PARP</shortName>
        <ecNumber evidence="6">2.4.2.-</ecNumber>
    </recommendedName>
</protein>
<feature type="domain" description="Macro" evidence="9">
    <location>
        <begin position="780"/>
        <end position="961"/>
    </location>
</feature>
<dbReference type="GO" id="GO:0005737">
    <property type="term" value="C:cytoplasm"/>
    <property type="evidence" value="ECO:0000318"/>
    <property type="project" value="GO_Central"/>
</dbReference>
<dbReference type="InterPro" id="IPR035979">
    <property type="entry name" value="RBD_domain_sf"/>
</dbReference>
<reference evidence="10 11" key="1">
    <citation type="journal article" date="2008" name="Nature">
        <title>The Trichoplax genome and the nature of placozoans.</title>
        <authorList>
            <person name="Srivastava M."/>
            <person name="Begovic E."/>
            <person name="Chapman J."/>
            <person name="Putnam N.H."/>
            <person name="Hellsten U."/>
            <person name="Kawashima T."/>
            <person name="Kuo A."/>
            <person name="Mitros T."/>
            <person name="Salamov A."/>
            <person name="Carpenter M.L."/>
            <person name="Signorovitch A.Y."/>
            <person name="Moreno M.A."/>
            <person name="Kamm K."/>
            <person name="Grimwood J."/>
            <person name="Schmutz J."/>
            <person name="Shapiro H."/>
            <person name="Grigoriev I.V."/>
            <person name="Buss L.W."/>
            <person name="Schierwater B."/>
            <person name="Dellaporta S.L."/>
            <person name="Rokhsar D.S."/>
        </authorList>
    </citation>
    <scope>NUCLEOTIDE SEQUENCE [LARGE SCALE GENOMIC DNA]</scope>
    <source>
        <strain evidence="10 11">Grell-BS-1999</strain>
    </source>
</reference>
<dbReference type="SUPFAM" id="SSF54928">
    <property type="entry name" value="RNA-binding domain, RBD"/>
    <property type="match status" value="1"/>
</dbReference>
<keyword evidence="3 6" id="KW-0808">Transferase</keyword>
<feature type="domain" description="PARP catalytic" evidence="8">
    <location>
        <begin position="1355"/>
        <end position="1559"/>
    </location>
</feature>
<evidence type="ECO:0000256" key="4">
    <source>
        <dbReference type="ARBA" id="ARBA00023027"/>
    </source>
</evidence>
<keyword evidence="5" id="KW-0539">Nucleus</keyword>
<dbReference type="SMART" id="SM00506">
    <property type="entry name" value="A1pp"/>
    <property type="match status" value="1"/>
</dbReference>
<evidence type="ECO:0000256" key="3">
    <source>
        <dbReference type="ARBA" id="ARBA00022679"/>
    </source>
</evidence>
<dbReference type="eggNOG" id="KOG2633">
    <property type="taxonomic scope" value="Eukaryota"/>
</dbReference>
<evidence type="ECO:0000259" key="9">
    <source>
        <dbReference type="PROSITE" id="PS51154"/>
    </source>
</evidence>
<evidence type="ECO:0000256" key="1">
    <source>
        <dbReference type="ARBA" id="ARBA00004123"/>
    </source>
</evidence>
<dbReference type="GO" id="GO:0003714">
    <property type="term" value="F:transcription corepressor activity"/>
    <property type="evidence" value="ECO:0000318"/>
    <property type="project" value="GO_Central"/>
</dbReference>
<organism evidence="10 11">
    <name type="scientific">Trichoplax adhaerens</name>
    <name type="common">Trichoplax reptans</name>
    <dbReference type="NCBI Taxonomy" id="10228"/>
    <lineage>
        <taxon>Eukaryota</taxon>
        <taxon>Metazoa</taxon>
        <taxon>Placozoa</taxon>
        <taxon>Uniplacotomia</taxon>
        <taxon>Trichoplacea</taxon>
        <taxon>Trichoplacidae</taxon>
        <taxon>Trichoplax</taxon>
    </lineage>
</organism>
<feature type="region of interest" description="Disordered" evidence="7">
    <location>
        <begin position="328"/>
        <end position="391"/>
    </location>
</feature>
<dbReference type="Gene3D" id="3.30.70.330">
    <property type="match status" value="1"/>
</dbReference>
<dbReference type="PROSITE" id="PS51059">
    <property type="entry name" value="PARP_CATALYTIC"/>
    <property type="match status" value="1"/>
</dbReference>
<dbReference type="FunCoup" id="B3S3L5">
    <property type="interactions" value="412"/>
</dbReference>
<feature type="compositionally biased region" description="Basic and acidic residues" evidence="7">
    <location>
        <begin position="347"/>
        <end position="384"/>
    </location>
</feature>
<dbReference type="SUPFAM" id="SSF52949">
    <property type="entry name" value="Macro domain-like"/>
    <property type="match status" value="1"/>
</dbReference>
<dbReference type="Gene3D" id="3.90.228.10">
    <property type="match status" value="1"/>
</dbReference>
<evidence type="ECO:0000259" key="8">
    <source>
        <dbReference type="PROSITE" id="PS51059"/>
    </source>
</evidence>
<accession>B3S3L5</accession>
<proteinExistence type="predicted"/>
<dbReference type="InterPro" id="IPR012317">
    <property type="entry name" value="Poly(ADP-ribose)pol_cat_dom"/>
</dbReference>
<dbReference type="EMBL" id="DS985248">
    <property type="protein sequence ID" value="EDV22820.1"/>
    <property type="molecule type" value="Genomic_DNA"/>
</dbReference>
<keyword evidence="2 6" id="KW-0328">Glycosyltransferase</keyword>
<evidence type="ECO:0000256" key="5">
    <source>
        <dbReference type="ARBA" id="ARBA00023242"/>
    </source>
</evidence>
<dbReference type="Pfam" id="PF00644">
    <property type="entry name" value="PARP"/>
    <property type="match status" value="1"/>
</dbReference>
<dbReference type="PROSITE" id="PS51154">
    <property type="entry name" value="MACRO"/>
    <property type="match status" value="1"/>
</dbReference>
<dbReference type="PANTHER" id="PTHR14453">
    <property type="entry name" value="PARP/ZINC FINGER CCCH TYPE DOMAIN CONTAINING PROTEIN"/>
    <property type="match status" value="1"/>
</dbReference>
<dbReference type="Gene3D" id="3.40.220.10">
    <property type="entry name" value="Leucine Aminopeptidase, subunit E, domain 1"/>
    <property type="match status" value="1"/>
</dbReference>
<evidence type="ECO:0000256" key="6">
    <source>
        <dbReference type="RuleBase" id="RU362114"/>
    </source>
</evidence>
<dbReference type="GO" id="GO:0005634">
    <property type="term" value="C:nucleus"/>
    <property type="evidence" value="ECO:0000318"/>
    <property type="project" value="GO_Central"/>
</dbReference>
<dbReference type="SUPFAM" id="SSF56399">
    <property type="entry name" value="ADP-ribosylation"/>
    <property type="match status" value="1"/>
</dbReference>
<dbReference type="OrthoDB" id="6133115at2759"/>
<dbReference type="InterPro" id="IPR012677">
    <property type="entry name" value="Nucleotide-bd_a/b_plait_sf"/>
</dbReference>
<dbReference type="InterPro" id="IPR002589">
    <property type="entry name" value="Macro_dom"/>
</dbReference>
<dbReference type="HOGENOM" id="CLU_259230_0_0_1"/>
<evidence type="ECO:0000256" key="7">
    <source>
        <dbReference type="SAM" id="MobiDB-lite"/>
    </source>
</evidence>
<keyword evidence="4 6" id="KW-0520">NAD</keyword>
<gene>
    <name evidence="10" type="ORF">TRIADDRAFT_58766</name>
</gene>
<evidence type="ECO:0000256" key="2">
    <source>
        <dbReference type="ARBA" id="ARBA00022676"/>
    </source>
</evidence>
<dbReference type="Proteomes" id="UP000009022">
    <property type="component" value="Unassembled WGS sequence"/>
</dbReference>
<dbReference type="GO" id="GO:0003950">
    <property type="term" value="F:NAD+ poly-ADP-ribosyltransferase activity"/>
    <property type="evidence" value="ECO:0007669"/>
    <property type="project" value="UniProtKB-UniRule"/>
</dbReference>
<sequence>MASARSEWNVIYACGIHKRAIRQFVRTVNEISPDTEICMIKCTCDKKLSWLISELIAYSKTEAEILMSRLRGLRIGRMRLRVFWPAEMGYYKRRQLNAKVDGYMNKLNSSEIGCFYIKEIEDKKLKVTENMNSSRLANTSAAVTISNVPESMHEMELFHLASQAGIVSCLKMIKSDKAHVLYNGQAGALTAVLCLDEFEVLIEEPITVKFTKNVKSKFLKQEASRLQNLLKSELNHLLPSTILPKNLSVTEETNTVDQPEIDNQNGIEQLKHELMESQNTHKSHEGVEGVREAIAPSKIEHEEITNSEMDHQDIVDSKTDHENLADSVADHKDMTNSITDHGNLADGRIDHKDTADSETDHENLAEDGVHHEDTVDSETDHGNLADDGVDHEDTADNMVREEYDVPEKVCFLLQQVNLEQKIRDEGYKASFEFANGNNGSKLIAYMIGGTHIYLTEKLFAFFRVIDGIDNLPTRIGNYLAQQSEMRELINKKFQDDNISAGVFKMKDSTSISIVALDSEVHEKATKILKEIFCVKSKKFNITNVPISGDQNQFLTQLQESIPLCCKVQLEAEISDNRTKTCNITATGPLVIVDKVIQAIADKIENDRLMKFGLNINPPLIIEYLRMYFQDDIRRLEKEFKCQIEMVEVLEDDPDINVTTANILITQRQGYKTAIHDKIQSMVAEIVVEREGPFSKYSRLGKFFTGCLSMDELDRLKDTKPCIIAIASNENYRVLSQRKGKFNLNLQKDRQKSGVYQSSVLNARTALSSKTTTKTCSSILQNEKDKVEVNNVTIRLVKGRIEKEGAQCDTIVNSIDLNDYDHGNIAKALNRAGGSSYLTECRSQLRSLAVDSIGYTSGFYFGCKAVYHIPFLSSDRSLLWLSNRVQNCLVKGADEHKQSIAIPAIGTGEAGINIDELAKEMIRISVEFALDRPKYLQNISFIIYPTDVKTLDAFEKALTSAIPLANQLLHQKELVHKVTSSQRSIKLENESKSLFSAQYEANNRKVFVEVYQCNADDLKADAVMDVTALCSEHSYSDSLSETIQIANDGTHTSQTLQIIHILGCNLYRVCIYDCLVGVKTVLACMNANDEKSVTIPLLSINMDASHIDSLVDSIKEFIVDHCESEISIRRINFAIGYDDRAREIATWMQQKIKKEAFPSGWKITNSVPVLASGVSILYVASDKAVLKRLKSKMNESMDTWSHRRISNEDYFQVIDTNCWYRLVLRCWSEFNTILSSQKMRKIVDIQGLEKDIVNTMAIIHKLSKQYFLGEILNSEQKFGLDISKWYAKIGQTKWKFDSNLNYEIERNFKIYEKNKAKKNFYVDSETKVIDFENMHIKLDDNEEFPIGKFSAAGIAIPIPNNWENVSENQIEDGYFSTVYVTDRQEINKVAAMIKASAPKYCVSRLRRVQNWNLYQKYQAMKADVTKAIQKYKPGTQAERYLFHCTKTEYVDKICQGGFNRDYSGKSIGSVYGTGTYFAVQAQLSLSYGGGLGNHRLLLVRVLTGIYDDSVDRNKPTLSIIPGSSGERVHSAVDHKNKPRMFIVFNDNSAYPEYIIEGRVE</sequence>
<evidence type="ECO:0000313" key="11">
    <source>
        <dbReference type="Proteomes" id="UP000009022"/>
    </source>
</evidence>
<dbReference type="PhylomeDB" id="B3S3L5"/>